<evidence type="ECO:0000256" key="8">
    <source>
        <dbReference type="ARBA" id="ARBA00023143"/>
    </source>
</evidence>
<evidence type="ECO:0000256" key="4">
    <source>
        <dbReference type="ARBA" id="ARBA00022475"/>
    </source>
</evidence>
<dbReference type="Proteomes" id="UP000503640">
    <property type="component" value="Unassembled WGS sequence"/>
</dbReference>
<feature type="transmembrane region" description="Helical" evidence="11">
    <location>
        <begin position="423"/>
        <end position="442"/>
    </location>
</feature>
<keyword evidence="4" id="KW-1003">Cell membrane</keyword>
<proteinExistence type="inferred from homology"/>
<evidence type="ECO:0000256" key="1">
    <source>
        <dbReference type="ARBA" id="ARBA00004117"/>
    </source>
</evidence>
<evidence type="ECO:0000256" key="10">
    <source>
        <dbReference type="SAM" id="MobiDB-lite"/>
    </source>
</evidence>
<dbReference type="Pfam" id="PF01514">
    <property type="entry name" value="YscJ_FliF"/>
    <property type="match status" value="1"/>
</dbReference>
<evidence type="ECO:0000256" key="3">
    <source>
        <dbReference type="ARBA" id="ARBA00007971"/>
    </source>
</evidence>
<comment type="caution">
    <text evidence="14">The sequence shown here is derived from an EMBL/GenBank/DDBJ whole genome shotgun (WGS) entry which is preliminary data.</text>
</comment>
<keyword evidence="5 11" id="KW-0812">Transmembrane</keyword>
<dbReference type="GO" id="GO:0005886">
    <property type="term" value="C:plasma membrane"/>
    <property type="evidence" value="ECO:0007669"/>
    <property type="project" value="UniProtKB-SubCell"/>
</dbReference>
<dbReference type="EMBL" id="BJTG01000004">
    <property type="protein sequence ID" value="GEJ56996.1"/>
    <property type="molecule type" value="Genomic_DNA"/>
</dbReference>
<dbReference type="InterPro" id="IPR043427">
    <property type="entry name" value="YscJ/FliF"/>
</dbReference>
<dbReference type="NCBIfam" id="TIGR00206">
    <property type="entry name" value="fliF"/>
    <property type="match status" value="1"/>
</dbReference>
<dbReference type="PANTHER" id="PTHR30046">
    <property type="entry name" value="FLAGELLAR M-RING PROTEIN"/>
    <property type="match status" value="1"/>
</dbReference>
<evidence type="ECO:0000259" key="12">
    <source>
        <dbReference type="Pfam" id="PF01514"/>
    </source>
</evidence>
<evidence type="ECO:0000256" key="7">
    <source>
        <dbReference type="ARBA" id="ARBA00023136"/>
    </source>
</evidence>
<dbReference type="PIRSF" id="PIRSF004862">
    <property type="entry name" value="FliF"/>
    <property type="match status" value="1"/>
</dbReference>
<evidence type="ECO:0000256" key="9">
    <source>
        <dbReference type="PIRNR" id="PIRNR004862"/>
    </source>
</evidence>
<dbReference type="GO" id="GO:0071973">
    <property type="term" value="P:bacterial-type flagellum-dependent cell motility"/>
    <property type="evidence" value="ECO:0007669"/>
    <property type="project" value="InterPro"/>
</dbReference>
<evidence type="ECO:0000313" key="15">
    <source>
        <dbReference type="Proteomes" id="UP000503640"/>
    </source>
</evidence>
<gene>
    <name evidence="14" type="ORF">AMYX_17370</name>
</gene>
<evidence type="ECO:0000256" key="2">
    <source>
        <dbReference type="ARBA" id="ARBA00004651"/>
    </source>
</evidence>
<dbReference type="PRINTS" id="PR01009">
    <property type="entry name" value="FLGMRINGFLIF"/>
</dbReference>
<dbReference type="InterPro" id="IPR013556">
    <property type="entry name" value="Flag_M-ring_C"/>
</dbReference>
<dbReference type="RefSeq" id="WP_176064497.1">
    <property type="nucleotide sequence ID" value="NZ_BJTG01000004.1"/>
</dbReference>
<evidence type="ECO:0000256" key="6">
    <source>
        <dbReference type="ARBA" id="ARBA00022989"/>
    </source>
</evidence>
<feature type="region of interest" description="Disordered" evidence="10">
    <location>
        <begin position="284"/>
        <end position="334"/>
    </location>
</feature>
<dbReference type="AlphaFoldDB" id="A0A7I9VKQ4"/>
<evidence type="ECO:0000313" key="14">
    <source>
        <dbReference type="EMBL" id="GEJ56996.1"/>
    </source>
</evidence>
<accession>A0A7I9VKQ4</accession>
<dbReference type="InterPro" id="IPR045851">
    <property type="entry name" value="AMP-bd_C_sf"/>
</dbReference>
<keyword evidence="15" id="KW-1185">Reference proteome</keyword>
<dbReference type="InterPro" id="IPR000067">
    <property type="entry name" value="FlgMring_FliF"/>
</dbReference>
<sequence length="516" mass="53117">MDPLLKQLGQLPSRLGALPAATKALLLVVLVGLGAAAAALSLSSADTWQYAFTNLTAEDSSEAAAQLKAAGVPFRLEAGGTALAVPSQKVYDARLLLAASGLPRGGGVGFELFDKGDLGVSEFTQKVNLRRAIEGELARTISRLGPVRSARVHLTLPEKGLFRDDDRKASAAVVLNLQPGRTLEDREVAGIRHLTASAVPGLAPGAVTVVDGKGNVLSAETSWGEANAFQRKLERDLETRVRELLEQAVGAGAVVAKVSAQVDAAEVSTSSETVDPDATALRSERHVTQSQSQDASAPAGVAGAAANQPLAAQPQPAGAVNRGSSSMQDEIKNYDVSRTTTTTVQRAPRLKKLSVAVLLDGVAGKPRPDAEVARLGELAKRAVGFDAARGDDLDISSAPFVRAEDAAAPAPPPAASKLPPRSWLIGGGAALAALVVLVLLLARGRAPARGGGPELVPGQSVAQLEARVAGVAGALPAAPRDPQEELREKARLLAAKDPARAAHILKAWMSEGGPNA</sequence>
<keyword evidence="6 11" id="KW-1133">Transmembrane helix</keyword>
<name>A0A7I9VKQ4_9BACT</name>
<feature type="compositionally biased region" description="Low complexity" evidence="10">
    <location>
        <begin position="295"/>
        <end position="319"/>
    </location>
</feature>
<dbReference type="PANTHER" id="PTHR30046:SF0">
    <property type="entry name" value="FLAGELLAR M-RING PROTEIN"/>
    <property type="match status" value="1"/>
</dbReference>
<comment type="function">
    <text evidence="9">The M ring may be actively involved in energy transduction.</text>
</comment>
<keyword evidence="7 11" id="KW-0472">Membrane</keyword>
<evidence type="ECO:0000259" key="13">
    <source>
        <dbReference type="Pfam" id="PF08345"/>
    </source>
</evidence>
<dbReference type="Gene3D" id="3.30.300.30">
    <property type="match status" value="1"/>
</dbReference>
<dbReference type="InterPro" id="IPR006182">
    <property type="entry name" value="FliF_N_dom"/>
</dbReference>
<feature type="domain" description="Flagellar M-ring N-terminal" evidence="12">
    <location>
        <begin position="47"/>
        <end position="218"/>
    </location>
</feature>
<keyword evidence="8 9" id="KW-0975">Bacterial flagellum</keyword>
<evidence type="ECO:0000256" key="11">
    <source>
        <dbReference type="SAM" id="Phobius"/>
    </source>
</evidence>
<reference evidence="15" key="1">
    <citation type="journal article" date="2020" name="Appl. Environ. Microbiol.">
        <title>Diazotrophic Anaeromyxobacter Isolates from Soils.</title>
        <authorList>
            <person name="Masuda Y."/>
            <person name="Yamanaka H."/>
            <person name="Xu Z.X."/>
            <person name="Shiratori Y."/>
            <person name="Aono T."/>
            <person name="Amachi S."/>
            <person name="Senoo K."/>
            <person name="Itoh H."/>
        </authorList>
    </citation>
    <scope>NUCLEOTIDE SEQUENCE [LARGE SCALE GENOMIC DNA]</scope>
    <source>
        <strain evidence="15">R267</strain>
    </source>
</reference>
<dbReference type="Pfam" id="PF08345">
    <property type="entry name" value="YscJ_FliF_C"/>
    <property type="match status" value="1"/>
</dbReference>
<feature type="domain" description="Flagellar M-ring C-terminal" evidence="13">
    <location>
        <begin position="245"/>
        <end position="400"/>
    </location>
</feature>
<dbReference type="GO" id="GO:0003774">
    <property type="term" value="F:cytoskeletal motor activity"/>
    <property type="evidence" value="ECO:0007669"/>
    <property type="project" value="InterPro"/>
</dbReference>
<dbReference type="GO" id="GO:0009431">
    <property type="term" value="C:bacterial-type flagellum basal body, MS ring"/>
    <property type="evidence" value="ECO:0007669"/>
    <property type="project" value="InterPro"/>
</dbReference>
<comment type="subcellular location">
    <subcellularLocation>
        <location evidence="1 9">Bacterial flagellum basal body</location>
    </subcellularLocation>
    <subcellularLocation>
        <location evidence="2">Cell membrane</location>
        <topology evidence="2">Multi-pass membrane protein</topology>
    </subcellularLocation>
</comment>
<protein>
    <recommendedName>
        <fullName evidence="9">Flagellar M-ring protein</fullName>
    </recommendedName>
</protein>
<evidence type="ECO:0000256" key="5">
    <source>
        <dbReference type="ARBA" id="ARBA00022692"/>
    </source>
</evidence>
<comment type="similarity">
    <text evidence="3 9">Belongs to the FliF family.</text>
</comment>
<organism evidence="14 15">
    <name type="scientific">Anaeromyxobacter diazotrophicus</name>
    <dbReference type="NCBI Taxonomy" id="2590199"/>
    <lineage>
        <taxon>Bacteria</taxon>
        <taxon>Pseudomonadati</taxon>
        <taxon>Myxococcota</taxon>
        <taxon>Myxococcia</taxon>
        <taxon>Myxococcales</taxon>
        <taxon>Cystobacterineae</taxon>
        <taxon>Anaeromyxobacteraceae</taxon>
        <taxon>Anaeromyxobacter</taxon>
    </lineage>
</organism>